<name>A0A7I9XNZ9_9MYCO</name>
<keyword evidence="2" id="KW-1133">Transmembrane helix</keyword>
<reference evidence="4 5" key="1">
    <citation type="journal article" date="2019" name="Emerg. Microbes Infect.">
        <title>Comprehensive subspecies identification of 175 nontuberculous mycobacteria species based on 7547 genomic profiles.</title>
        <authorList>
            <person name="Matsumoto Y."/>
            <person name="Kinjo T."/>
            <person name="Motooka D."/>
            <person name="Nabeya D."/>
            <person name="Jung N."/>
            <person name="Uechi K."/>
            <person name="Horii T."/>
            <person name="Iida T."/>
            <person name="Fujita J."/>
            <person name="Nakamura S."/>
        </authorList>
    </citation>
    <scope>NUCLEOTIDE SEQUENCE [LARGE SCALE GENOMIC DNA]</scope>
    <source>
        <strain evidence="4 5">JCM 16017</strain>
    </source>
</reference>
<organism evidence="4 5">
    <name type="scientific">Mycolicibacter senuensis</name>
    <dbReference type="NCBI Taxonomy" id="386913"/>
    <lineage>
        <taxon>Bacteria</taxon>
        <taxon>Bacillati</taxon>
        <taxon>Actinomycetota</taxon>
        <taxon>Actinomycetes</taxon>
        <taxon>Mycobacteriales</taxon>
        <taxon>Mycobacteriaceae</taxon>
        <taxon>Mycolicibacter</taxon>
    </lineage>
</organism>
<feature type="domain" description="DUF4328" evidence="3">
    <location>
        <begin position="156"/>
        <end position="310"/>
    </location>
</feature>
<dbReference type="OrthoDB" id="4774087at2"/>
<feature type="region of interest" description="Disordered" evidence="1">
    <location>
        <begin position="39"/>
        <end position="62"/>
    </location>
</feature>
<dbReference type="EMBL" id="BLKV01000002">
    <property type="protein sequence ID" value="GFG71290.1"/>
    <property type="molecule type" value="Genomic_DNA"/>
</dbReference>
<feature type="transmembrane region" description="Helical" evidence="2">
    <location>
        <begin position="251"/>
        <end position="273"/>
    </location>
</feature>
<keyword evidence="5" id="KW-1185">Reference proteome</keyword>
<comment type="caution">
    <text evidence="4">The sequence shown here is derived from an EMBL/GenBank/DDBJ whole genome shotgun (WGS) entry which is preliminary data.</text>
</comment>
<gene>
    <name evidence="4" type="ORF">MSEN_30100</name>
</gene>
<feature type="region of interest" description="Disordered" evidence="1">
    <location>
        <begin position="324"/>
        <end position="366"/>
    </location>
</feature>
<feature type="transmembrane region" description="Helical" evidence="2">
    <location>
        <begin position="174"/>
        <end position="194"/>
    </location>
</feature>
<evidence type="ECO:0000256" key="2">
    <source>
        <dbReference type="SAM" id="Phobius"/>
    </source>
</evidence>
<feature type="transmembrane region" description="Helical" evidence="2">
    <location>
        <begin position="285"/>
        <end position="305"/>
    </location>
</feature>
<keyword evidence="2" id="KW-0812">Transmembrane</keyword>
<dbReference type="InterPro" id="IPR025565">
    <property type="entry name" value="DUF4328"/>
</dbReference>
<proteinExistence type="predicted"/>
<keyword evidence="2" id="KW-0472">Membrane</keyword>
<dbReference type="AlphaFoldDB" id="A0A7I9XNZ9"/>
<evidence type="ECO:0000313" key="5">
    <source>
        <dbReference type="Proteomes" id="UP000465263"/>
    </source>
</evidence>
<evidence type="ECO:0000313" key="4">
    <source>
        <dbReference type="EMBL" id="GFG71290.1"/>
    </source>
</evidence>
<dbReference type="RefSeq" id="WP_085081514.1">
    <property type="nucleotide sequence ID" value="NZ_BLKV01000002.1"/>
</dbReference>
<evidence type="ECO:0000259" key="3">
    <source>
        <dbReference type="Pfam" id="PF14219"/>
    </source>
</evidence>
<accession>A0A7I9XNZ9</accession>
<feature type="transmembrane region" description="Helical" evidence="2">
    <location>
        <begin position="214"/>
        <end position="235"/>
    </location>
</feature>
<dbReference type="Pfam" id="PF14219">
    <property type="entry name" value="DUF4328"/>
    <property type="match status" value="1"/>
</dbReference>
<evidence type="ECO:0000256" key="1">
    <source>
        <dbReference type="SAM" id="MobiDB-lite"/>
    </source>
</evidence>
<sequence>MIQVCSRCGTRWNVRDRRRAWCPRCNGALWAPLTPEQEAELQWVQPGPPAPSEQSVAAPESPPRLGPGYRWIAVRPGPPPPQHRRRRPLGPTPRYPVIPRWTLMGAPNPAVAQAKPQGRVAPPTRSLEKALGGALAALGIAALVHALIYVLMIVNRTRLLHPLIAEGAVWLGRLAGLAAIAAVVHCAVVLTRWLLARREAAFARLQLPESRPAWALWAGCLVPLVNLAWAPVYVLELAEREDRLARLRKPVVVWWVVWAVATAAALFATATSWADDAQGIADNMVATVVAYLLGLAAVVAASRVVEGFEQRSMGRPAHHWVVVPDGRDPAPAAPSGAAAQSAPSPEPETAATPAVALGSGGREPAA</sequence>
<feature type="transmembrane region" description="Helical" evidence="2">
    <location>
        <begin position="130"/>
        <end position="154"/>
    </location>
</feature>
<feature type="compositionally biased region" description="Low complexity" evidence="1">
    <location>
        <begin position="329"/>
        <end position="356"/>
    </location>
</feature>
<protein>
    <submittedName>
        <fullName evidence="4">Membrane protein</fullName>
    </submittedName>
</protein>
<dbReference type="Proteomes" id="UP000465263">
    <property type="component" value="Unassembled WGS sequence"/>
</dbReference>